<reference evidence="2" key="2">
    <citation type="submission" date="2023-05" db="EMBL/GenBank/DDBJ databases">
        <authorList>
            <consortium name="Lawrence Berkeley National Laboratory"/>
            <person name="Steindorff A."/>
            <person name="Hensen N."/>
            <person name="Bonometti L."/>
            <person name="Westerberg I."/>
            <person name="Brannstrom I.O."/>
            <person name="Guillou S."/>
            <person name="Cros-Aarteil S."/>
            <person name="Calhoun S."/>
            <person name="Haridas S."/>
            <person name="Kuo A."/>
            <person name="Mondo S."/>
            <person name="Pangilinan J."/>
            <person name="Riley R."/>
            <person name="Labutti K."/>
            <person name="Andreopoulos B."/>
            <person name="Lipzen A."/>
            <person name="Chen C."/>
            <person name="Yanf M."/>
            <person name="Daum C."/>
            <person name="Ng V."/>
            <person name="Clum A."/>
            <person name="Ohm R."/>
            <person name="Martin F."/>
            <person name="Silar P."/>
            <person name="Natvig D."/>
            <person name="Lalanne C."/>
            <person name="Gautier V."/>
            <person name="Ament-Velasquez S.L."/>
            <person name="Kruys A."/>
            <person name="Hutchinson M.I."/>
            <person name="Powell A.J."/>
            <person name="Barry K."/>
            <person name="Miller A.N."/>
            <person name="Grigoriev I.V."/>
            <person name="Debuchy R."/>
            <person name="Gladieux P."/>
            <person name="Thoren M.H."/>
            <person name="Johannesson H."/>
        </authorList>
    </citation>
    <scope>NUCLEOTIDE SEQUENCE</scope>
    <source>
        <strain evidence="2">CBS 892.96</strain>
    </source>
</reference>
<feature type="region of interest" description="Disordered" evidence="1">
    <location>
        <begin position="1"/>
        <end position="32"/>
    </location>
</feature>
<feature type="region of interest" description="Disordered" evidence="1">
    <location>
        <begin position="61"/>
        <end position="82"/>
    </location>
</feature>
<evidence type="ECO:0000313" key="3">
    <source>
        <dbReference type="Proteomes" id="UP001302321"/>
    </source>
</evidence>
<protein>
    <submittedName>
        <fullName evidence="2">Uncharacterized protein</fullName>
    </submittedName>
</protein>
<sequence>MPDKSKQNSKRQSGTQKDSQCRKPNEFAHPSHLQVVPKYGAVKDEVDRGYDRCSHGHMKLSGEQRHRTTAATSTNHPCHPDSMDIDQGSRSYTHDMLTDSLSSSPNSLYGIEAVVNVNCIDDGPIAEAVNVGAMTPIAVVNVSNPLSILAIPTASIQFMFDVEITGNTKSTGVAVAVTEIVAGVIIPGNGGKRTKSDAKTGDRRLIMTKMDFGLVRDMFLGSKLASLAWFTIKAHTPTSKAFQPPRPCQVVRDLKVIRAGLQVLDLASETTVVYVLPKFQLGHPGYGGPMWSESSESGRPAVHISVACSDLFAARRKSLHKVQCLQVSKVYWGWIQMSRIA</sequence>
<dbReference type="EMBL" id="MU866127">
    <property type="protein sequence ID" value="KAK4178916.1"/>
    <property type="molecule type" value="Genomic_DNA"/>
</dbReference>
<accession>A0AAN6WBV4</accession>
<dbReference type="AlphaFoldDB" id="A0AAN6WBV4"/>
<keyword evidence="3" id="KW-1185">Reference proteome</keyword>
<organism evidence="2 3">
    <name type="scientific">Triangularia setosa</name>
    <dbReference type="NCBI Taxonomy" id="2587417"/>
    <lineage>
        <taxon>Eukaryota</taxon>
        <taxon>Fungi</taxon>
        <taxon>Dikarya</taxon>
        <taxon>Ascomycota</taxon>
        <taxon>Pezizomycotina</taxon>
        <taxon>Sordariomycetes</taxon>
        <taxon>Sordariomycetidae</taxon>
        <taxon>Sordariales</taxon>
        <taxon>Podosporaceae</taxon>
        <taxon>Triangularia</taxon>
    </lineage>
</organism>
<reference evidence="2" key="1">
    <citation type="journal article" date="2023" name="Mol. Phylogenet. Evol.">
        <title>Genome-scale phylogeny and comparative genomics of the fungal order Sordariales.</title>
        <authorList>
            <person name="Hensen N."/>
            <person name="Bonometti L."/>
            <person name="Westerberg I."/>
            <person name="Brannstrom I.O."/>
            <person name="Guillou S."/>
            <person name="Cros-Aarteil S."/>
            <person name="Calhoun S."/>
            <person name="Haridas S."/>
            <person name="Kuo A."/>
            <person name="Mondo S."/>
            <person name="Pangilinan J."/>
            <person name="Riley R."/>
            <person name="LaButti K."/>
            <person name="Andreopoulos B."/>
            <person name="Lipzen A."/>
            <person name="Chen C."/>
            <person name="Yan M."/>
            <person name="Daum C."/>
            <person name="Ng V."/>
            <person name="Clum A."/>
            <person name="Steindorff A."/>
            <person name="Ohm R.A."/>
            <person name="Martin F."/>
            <person name="Silar P."/>
            <person name="Natvig D.O."/>
            <person name="Lalanne C."/>
            <person name="Gautier V."/>
            <person name="Ament-Velasquez S.L."/>
            <person name="Kruys A."/>
            <person name="Hutchinson M.I."/>
            <person name="Powell A.J."/>
            <person name="Barry K."/>
            <person name="Miller A.N."/>
            <person name="Grigoriev I.V."/>
            <person name="Debuchy R."/>
            <person name="Gladieux P."/>
            <person name="Hiltunen Thoren M."/>
            <person name="Johannesson H."/>
        </authorList>
    </citation>
    <scope>NUCLEOTIDE SEQUENCE</scope>
    <source>
        <strain evidence="2">CBS 892.96</strain>
    </source>
</reference>
<name>A0AAN6WBV4_9PEZI</name>
<evidence type="ECO:0000313" key="2">
    <source>
        <dbReference type="EMBL" id="KAK4178916.1"/>
    </source>
</evidence>
<evidence type="ECO:0000256" key="1">
    <source>
        <dbReference type="SAM" id="MobiDB-lite"/>
    </source>
</evidence>
<proteinExistence type="predicted"/>
<comment type="caution">
    <text evidence="2">The sequence shown here is derived from an EMBL/GenBank/DDBJ whole genome shotgun (WGS) entry which is preliminary data.</text>
</comment>
<dbReference type="Proteomes" id="UP001302321">
    <property type="component" value="Unassembled WGS sequence"/>
</dbReference>
<gene>
    <name evidence="2" type="ORF">QBC36DRAFT_308705</name>
</gene>